<dbReference type="PATRIC" id="fig|86416.3.peg.445"/>
<dbReference type="KEGG" id="cpas:Clopa_0466"/>
<evidence type="ECO:0000313" key="3">
    <source>
        <dbReference type="Proteomes" id="UP000013523"/>
    </source>
</evidence>
<gene>
    <name evidence="2" type="ORF">Clopa_0466</name>
</gene>
<dbReference type="HOGENOM" id="CLU_2804904_0_0_9"/>
<feature type="transmembrane region" description="Helical" evidence="1">
    <location>
        <begin position="12"/>
        <end position="30"/>
    </location>
</feature>
<dbReference type="STRING" id="86416.Clopa_0466"/>
<evidence type="ECO:0000256" key="1">
    <source>
        <dbReference type="SAM" id="Phobius"/>
    </source>
</evidence>
<evidence type="ECO:0000313" key="2">
    <source>
        <dbReference type="EMBL" id="AGK95521.1"/>
    </source>
</evidence>
<accession>R4K1A9</accession>
<organism evidence="2 3">
    <name type="scientific">Clostridium pasteurianum BC1</name>
    <dbReference type="NCBI Taxonomy" id="86416"/>
    <lineage>
        <taxon>Bacteria</taxon>
        <taxon>Bacillati</taxon>
        <taxon>Bacillota</taxon>
        <taxon>Clostridia</taxon>
        <taxon>Eubacteriales</taxon>
        <taxon>Clostridiaceae</taxon>
        <taxon>Clostridium</taxon>
    </lineage>
</organism>
<dbReference type="Proteomes" id="UP000013523">
    <property type="component" value="Chromosome"/>
</dbReference>
<name>R4K1A9_CLOPA</name>
<keyword evidence="1" id="KW-1133">Transmembrane helix</keyword>
<protein>
    <submittedName>
        <fullName evidence="2">Uncharacterized protein</fullName>
    </submittedName>
</protein>
<keyword evidence="1" id="KW-0812">Transmembrane</keyword>
<dbReference type="EMBL" id="CP003261">
    <property type="protein sequence ID" value="AGK95521.1"/>
    <property type="molecule type" value="Genomic_DNA"/>
</dbReference>
<sequence>MKNTKTVWISAFRNVVPVEVVITAFIMSFSNLSTSGIVQFIFGIALSSAFTLYLGYVMRKIYKNRFK</sequence>
<dbReference type="RefSeq" id="WP_015613848.1">
    <property type="nucleotide sequence ID" value="NC_021182.1"/>
</dbReference>
<proteinExistence type="predicted"/>
<keyword evidence="1" id="KW-0472">Membrane</keyword>
<feature type="transmembrane region" description="Helical" evidence="1">
    <location>
        <begin position="36"/>
        <end position="57"/>
    </location>
</feature>
<keyword evidence="3" id="KW-1185">Reference proteome</keyword>
<dbReference type="AlphaFoldDB" id="R4K1A9"/>
<reference evidence="2 3" key="1">
    <citation type="submission" date="2012-01" db="EMBL/GenBank/DDBJ databases">
        <title>Complete sequence of chromosome of Clostridium pasteurianum BC1.</title>
        <authorList>
            <consortium name="US DOE Joint Genome Institute"/>
            <person name="Lucas S."/>
            <person name="Han J."/>
            <person name="Lapidus A."/>
            <person name="Cheng J.-F."/>
            <person name="Goodwin L."/>
            <person name="Pitluck S."/>
            <person name="Peters L."/>
            <person name="Mikhailova N."/>
            <person name="Teshima H."/>
            <person name="Detter J.C."/>
            <person name="Han C."/>
            <person name="Tapia R."/>
            <person name="Land M."/>
            <person name="Hauser L."/>
            <person name="Kyrpides N."/>
            <person name="Ivanova N."/>
            <person name="Pagani I."/>
            <person name="Dunn J."/>
            <person name="Taghavi S."/>
            <person name="Francis A."/>
            <person name="van der Lelie D."/>
            <person name="Woyke T."/>
        </authorList>
    </citation>
    <scope>NUCLEOTIDE SEQUENCE [LARGE SCALE GENOMIC DNA]</scope>
    <source>
        <strain evidence="2 3">BC1</strain>
    </source>
</reference>